<name>A0A6J5KUQ1_9CAUD</name>
<sequence length="88" mass="10396">MILDLAARPTVLFNPANKKHREYYADFLKRGSWGYCPVRFEVEGEQQNNNLAMAMMRMLTEYYVLKEFQNKPALVRQIKPKLVDKQTV</sequence>
<organism evidence="1">
    <name type="scientific">uncultured Caudovirales phage</name>
    <dbReference type="NCBI Taxonomy" id="2100421"/>
    <lineage>
        <taxon>Viruses</taxon>
        <taxon>Duplodnaviria</taxon>
        <taxon>Heunggongvirae</taxon>
        <taxon>Uroviricota</taxon>
        <taxon>Caudoviricetes</taxon>
        <taxon>Peduoviridae</taxon>
        <taxon>Maltschvirus</taxon>
        <taxon>Maltschvirus maltsch</taxon>
    </lineage>
</organism>
<dbReference type="EMBL" id="LR796187">
    <property type="protein sequence ID" value="CAB4125711.1"/>
    <property type="molecule type" value="Genomic_DNA"/>
</dbReference>
<reference evidence="1" key="1">
    <citation type="submission" date="2020-04" db="EMBL/GenBank/DDBJ databases">
        <authorList>
            <person name="Chiriac C."/>
            <person name="Salcher M."/>
            <person name="Ghai R."/>
            <person name="Kavagutti S V."/>
        </authorList>
    </citation>
    <scope>NUCLEOTIDE SEQUENCE</scope>
</reference>
<protein>
    <submittedName>
        <fullName evidence="1">Uncharacterized protein</fullName>
    </submittedName>
</protein>
<evidence type="ECO:0000313" key="1">
    <source>
        <dbReference type="EMBL" id="CAB4125711.1"/>
    </source>
</evidence>
<gene>
    <name evidence="2" type="ORF">UFOVP181_447</name>
    <name evidence="1" type="ORF">UFOVP57_194</name>
</gene>
<dbReference type="EMBL" id="LR798231">
    <property type="protein sequence ID" value="CAB5209353.1"/>
    <property type="molecule type" value="Genomic_DNA"/>
</dbReference>
<accession>A0A6J5KUQ1</accession>
<proteinExistence type="predicted"/>
<evidence type="ECO:0000313" key="2">
    <source>
        <dbReference type="EMBL" id="CAB5209353.1"/>
    </source>
</evidence>